<evidence type="ECO:0000259" key="1">
    <source>
        <dbReference type="Pfam" id="PF13471"/>
    </source>
</evidence>
<evidence type="ECO:0000313" key="2">
    <source>
        <dbReference type="EMBL" id="SDL85693.1"/>
    </source>
</evidence>
<dbReference type="Pfam" id="PF13471">
    <property type="entry name" value="Transglut_core3"/>
    <property type="match status" value="1"/>
</dbReference>
<protein>
    <submittedName>
        <fullName evidence="2">Transglutaminase-like superfamily protein</fullName>
    </submittedName>
</protein>
<proteinExistence type="predicted"/>
<accession>A0A1G9NH43</accession>
<dbReference type="EMBL" id="FNHE01000002">
    <property type="protein sequence ID" value="SDL85693.1"/>
    <property type="molecule type" value="Genomic_DNA"/>
</dbReference>
<organism evidence="2 3">
    <name type="scientific">Geodermatophilus siccatus</name>
    <dbReference type="NCBI Taxonomy" id="1137991"/>
    <lineage>
        <taxon>Bacteria</taxon>
        <taxon>Bacillati</taxon>
        <taxon>Actinomycetota</taxon>
        <taxon>Actinomycetes</taxon>
        <taxon>Geodermatophilales</taxon>
        <taxon>Geodermatophilaceae</taxon>
        <taxon>Geodermatophilus</taxon>
    </lineage>
</organism>
<dbReference type="Proteomes" id="UP000198680">
    <property type="component" value="Unassembled WGS sequence"/>
</dbReference>
<dbReference type="RefSeq" id="WP_175479427.1">
    <property type="nucleotide sequence ID" value="NZ_FNHE01000002.1"/>
</dbReference>
<feature type="domain" description="Microcin J25-processing protein McjB C-terminal" evidence="1">
    <location>
        <begin position="130"/>
        <end position="242"/>
    </location>
</feature>
<dbReference type="Pfam" id="PF05402">
    <property type="entry name" value="PqqD"/>
    <property type="match status" value="1"/>
</dbReference>
<dbReference type="InterPro" id="IPR032708">
    <property type="entry name" value="McjB_C"/>
</dbReference>
<dbReference type="AlphaFoldDB" id="A0A1G9NH43"/>
<name>A0A1G9NH43_9ACTN</name>
<gene>
    <name evidence="2" type="ORF">SAMN05660642_01033</name>
</gene>
<dbReference type="InterPro" id="IPR008792">
    <property type="entry name" value="PQQD"/>
</dbReference>
<evidence type="ECO:0000313" key="3">
    <source>
        <dbReference type="Proteomes" id="UP000198680"/>
    </source>
</evidence>
<dbReference type="STRING" id="1137991.SAMN05660642_01033"/>
<sequence length="245" mass="26146">MTVTPATTWSPELARGAIQLRPDLLLVRAPDGSGRLLDLAGSFHAVDPIAAELLVGLSRGGRTEAVRATARRYRVPEQQVAADLDALLTELPPGIGTGGAARRGGRVDPLVVAVLSLLRRVGHPRLRTWLLLAAARVCFATAGWSRTLRWWTSLPLRGRPGGGSAAEIDRRVRRSATGSVLGHTCKERAVVCLAEARTAGLPAAVVLGLSCYPLATHTWCLSDDDVVLGDLPDLCDAFQPVARYR</sequence>
<keyword evidence="3" id="KW-1185">Reference proteome</keyword>
<reference evidence="3" key="1">
    <citation type="submission" date="2016-10" db="EMBL/GenBank/DDBJ databases">
        <authorList>
            <person name="Varghese N."/>
            <person name="Submissions S."/>
        </authorList>
    </citation>
    <scope>NUCLEOTIDE SEQUENCE [LARGE SCALE GENOMIC DNA]</scope>
    <source>
        <strain evidence="3">DSM 45419</strain>
    </source>
</reference>